<sequence>MMPRLSGTGDQQCIDRRPPYVGYVCGPCPPGLHGNGRICTKLPKGSKCSISSRDNRTLLTVQ</sequence>
<dbReference type="EMBL" id="JARO02006057">
    <property type="protein sequence ID" value="KPP65806.1"/>
    <property type="molecule type" value="Genomic_DNA"/>
</dbReference>
<dbReference type="Proteomes" id="UP000034805">
    <property type="component" value="Unassembled WGS sequence"/>
</dbReference>
<evidence type="ECO:0000313" key="1">
    <source>
        <dbReference type="EMBL" id="KPP65806.1"/>
    </source>
</evidence>
<accession>A0A0P7UV87</accession>
<evidence type="ECO:0000313" key="2">
    <source>
        <dbReference type="Proteomes" id="UP000034805"/>
    </source>
</evidence>
<name>A0A0P7UV87_SCLFO</name>
<organism evidence="1 2">
    <name type="scientific">Scleropages formosus</name>
    <name type="common">Asian bonytongue</name>
    <name type="synonym">Osteoglossum formosum</name>
    <dbReference type="NCBI Taxonomy" id="113540"/>
    <lineage>
        <taxon>Eukaryota</taxon>
        <taxon>Metazoa</taxon>
        <taxon>Chordata</taxon>
        <taxon>Craniata</taxon>
        <taxon>Vertebrata</taxon>
        <taxon>Euteleostomi</taxon>
        <taxon>Actinopterygii</taxon>
        <taxon>Neopterygii</taxon>
        <taxon>Teleostei</taxon>
        <taxon>Osteoglossocephala</taxon>
        <taxon>Osteoglossomorpha</taxon>
        <taxon>Osteoglossiformes</taxon>
        <taxon>Osteoglossidae</taxon>
        <taxon>Scleropages</taxon>
    </lineage>
</organism>
<proteinExistence type="predicted"/>
<comment type="caution">
    <text evidence="1">The sequence shown here is derived from an EMBL/GenBank/DDBJ whole genome shotgun (WGS) entry which is preliminary data.</text>
</comment>
<protein>
    <submittedName>
        <fullName evidence="1">Uncharacterized protein</fullName>
    </submittedName>
</protein>
<gene>
    <name evidence="1" type="ORF">Z043_115748</name>
</gene>
<reference evidence="1 2" key="1">
    <citation type="submission" date="2015-08" db="EMBL/GenBank/DDBJ databases">
        <title>The genome of the Asian arowana (Scleropages formosus).</title>
        <authorList>
            <person name="Tan M.H."/>
            <person name="Gan H.M."/>
            <person name="Croft L.J."/>
            <person name="Austin C.M."/>
        </authorList>
    </citation>
    <scope>NUCLEOTIDE SEQUENCE [LARGE SCALE GENOMIC DNA]</scope>
    <source>
        <strain evidence="1">Aro1</strain>
    </source>
</reference>
<dbReference type="AlphaFoldDB" id="A0A0P7UV87"/>